<keyword evidence="2" id="KW-0645">Protease</keyword>
<dbReference type="GO" id="GO:0006508">
    <property type="term" value="P:proteolysis"/>
    <property type="evidence" value="ECO:0007669"/>
    <property type="project" value="InterPro"/>
</dbReference>
<proteinExistence type="predicted"/>
<dbReference type="Pfam" id="PF02557">
    <property type="entry name" value="VanY"/>
    <property type="match status" value="1"/>
</dbReference>
<evidence type="ECO:0000259" key="1">
    <source>
        <dbReference type="Pfam" id="PF02557"/>
    </source>
</evidence>
<accession>A0A4R3MJ05</accession>
<dbReference type="PROSITE" id="PS51257">
    <property type="entry name" value="PROKAR_LIPOPROTEIN"/>
    <property type="match status" value="1"/>
</dbReference>
<keyword evidence="3" id="KW-1185">Reference proteome</keyword>
<dbReference type="OrthoDB" id="9792074at2"/>
<dbReference type="InterPro" id="IPR052179">
    <property type="entry name" value="DD-CPase-like"/>
</dbReference>
<evidence type="ECO:0000313" key="2">
    <source>
        <dbReference type="EMBL" id="TCT13993.1"/>
    </source>
</evidence>
<sequence length="292" mass="33266">MKKRILVMITATIFFAGCNNRTSNYIPISNTISEKEIENKSENDSDSALAIEEIIEKDFNNNTQSPGHIIDNNDETKGIDESMIPKEPVIPEEVTPINTPDSVTSLVNKLYYLPSNYIPNDLMIPNVRFSFEGYDDKMLLREVAAIALEDLFNAAEEEENLFLFAVSGYRSYQRQKAIYERNLQTRGEEWTNKYSAKPGHSEHQTGLAMDVTSKAVGFNLTSEFASTPEGQWLKANAHRFGFVISYPADKTHITGYNFEPWHIRYVGIDLADILTDNNITLDEYYYMNNLTP</sequence>
<dbReference type="RefSeq" id="WP_132252858.1">
    <property type="nucleotide sequence ID" value="NZ_SMAL01000007.1"/>
</dbReference>
<dbReference type="PANTHER" id="PTHR34385:SF1">
    <property type="entry name" value="PEPTIDOGLYCAN L-ALANYL-D-GLUTAMATE ENDOPEPTIDASE CWLK"/>
    <property type="match status" value="1"/>
</dbReference>
<reference evidence="2 3" key="1">
    <citation type="submission" date="2019-03" db="EMBL/GenBank/DDBJ databases">
        <title>Genomic Encyclopedia of Type Strains, Phase IV (KMG-IV): sequencing the most valuable type-strain genomes for metagenomic binning, comparative biology and taxonomic classification.</title>
        <authorList>
            <person name="Goeker M."/>
        </authorList>
    </citation>
    <scope>NUCLEOTIDE SEQUENCE [LARGE SCALE GENOMIC DNA]</scope>
    <source>
        <strain evidence="2 3">DSM 24629</strain>
    </source>
</reference>
<dbReference type="InterPro" id="IPR003709">
    <property type="entry name" value="VanY-like_core_dom"/>
</dbReference>
<keyword evidence="2" id="KW-0121">Carboxypeptidase</keyword>
<dbReference type="InterPro" id="IPR058193">
    <property type="entry name" value="VanY/YodJ_core_dom"/>
</dbReference>
<evidence type="ECO:0000313" key="3">
    <source>
        <dbReference type="Proteomes" id="UP000294902"/>
    </source>
</evidence>
<organism evidence="2 3">
    <name type="scientific">Natranaerovirga pectinivora</name>
    <dbReference type="NCBI Taxonomy" id="682400"/>
    <lineage>
        <taxon>Bacteria</taxon>
        <taxon>Bacillati</taxon>
        <taxon>Bacillota</taxon>
        <taxon>Clostridia</taxon>
        <taxon>Lachnospirales</taxon>
        <taxon>Natranaerovirgaceae</taxon>
        <taxon>Natranaerovirga</taxon>
    </lineage>
</organism>
<dbReference type="InterPro" id="IPR009045">
    <property type="entry name" value="Zn_M74/Hedgehog-like"/>
</dbReference>
<dbReference type="GO" id="GO:0004180">
    <property type="term" value="F:carboxypeptidase activity"/>
    <property type="evidence" value="ECO:0007669"/>
    <property type="project" value="UniProtKB-KW"/>
</dbReference>
<dbReference type="SUPFAM" id="SSF55166">
    <property type="entry name" value="Hedgehog/DD-peptidase"/>
    <property type="match status" value="1"/>
</dbReference>
<dbReference type="Proteomes" id="UP000294902">
    <property type="component" value="Unassembled WGS sequence"/>
</dbReference>
<name>A0A4R3MJ05_9FIRM</name>
<dbReference type="EMBL" id="SMAL01000007">
    <property type="protein sequence ID" value="TCT13993.1"/>
    <property type="molecule type" value="Genomic_DNA"/>
</dbReference>
<dbReference type="AlphaFoldDB" id="A0A4R3MJ05"/>
<keyword evidence="2" id="KW-0378">Hydrolase</keyword>
<dbReference type="CDD" id="cd14852">
    <property type="entry name" value="LD-carboxypeptidase"/>
    <property type="match status" value="1"/>
</dbReference>
<protein>
    <submittedName>
        <fullName evidence="2">D-alanyl-D-alanine carboxypeptidase</fullName>
    </submittedName>
</protein>
<gene>
    <name evidence="2" type="ORF">EDC18_10762</name>
</gene>
<dbReference type="PANTHER" id="PTHR34385">
    <property type="entry name" value="D-ALANYL-D-ALANINE CARBOXYPEPTIDASE"/>
    <property type="match status" value="1"/>
</dbReference>
<comment type="caution">
    <text evidence="2">The sequence shown here is derived from an EMBL/GenBank/DDBJ whole genome shotgun (WGS) entry which is preliminary data.</text>
</comment>
<feature type="domain" description="D-alanyl-D-alanine carboxypeptidase-like core" evidence="1">
    <location>
        <begin position="139"/>
        <end position="267"/>
    </location>
</feature>
<dbReference type="Gene3D" id="3.30.1380.10">
    <property type="match status" value="1"/>
</dbReference>